<dbReference type="InterPro" id="IPR006151">
    <property type="entry name" value="Shikm_DH/Glu-tRNA_Rdtase"/>
</dbReference>
<dbReference type="PANTHER" id="PTHR43013">
    <property type="entry name" value="GLUTAMYL-TRNA REDUCTASE"/>
    <property type="match status" value="1"/>
</dbReference>
<dbReference type="FunFam" id="3.40.50.720:FF:000031">
    <property type="entry name" value="Glutamyl-tRNA reductase"/>
    <property type="match status" value="1"/>
</dbReference>
<dbReference type="UniPathway" id="UPA00251">
    <property type="reaction ID" value="UER00316"/>
</dbReference>
<dbReference type="GO" id="GO:0050661">
    <property type="term" value="F:NADP binding"/>
    <property type="evidence" value="ECO:0007669"/>
    <property type="project" value="InterPro"/>
</dbReference>
<dbReference type="InterPro" id="IPR015896">
    <property type="entry name" value="4pyrrol_synth_GluRdtase_dimer"/>
</dbReference>
<keyword evidence="5 10" id="KW-0560">Oxidoreductase</keyword>
<evidence type="ECO:0000259" key="8">
    <source>
        <dbReference type="Pfam" id="PF00745"/>
    </source>
</evidence>
<dbReference type="EMBL" id="DQWS01000127">
    <property type="protein sequence ID" value="HDD53086.1"/>
    <property type="molecule type" value="Genomic_DNA"/>
</dbReference>
<keyword evidence="4" id="KW-0521">NADP</keyword>
<reference evidence="10" key="1">
    <citation type="journal article" date="2020" name="mSystems">
        <title>Genome- and Community-Level Interaction Insights into Carbon Utilization and Element Cycling Functions of Hydrothermarchaeota in Hydrothermal Sediment.</title>
        <authorList>
            <person name="Zhou Z."/>
            <person name="Liu Y."/>
            <person name="Xu W."/>
            <person name="Pan J."/>
            <person name="Luo Z.H."/>
            <person name="Li M."/>
        </authorList>
    </citation>
    <scope>NUCLEOTIDE SEQUENCE [LARGE SCALE GENOMIC DNA]</scope>
    <source>
        <strain evidence="10">HyVt-115</strain>
    </source>
</reference>
<dbReference type="Gene3D" id="3.40.50.720">
    <property type="entry name" value="NAD(P)-binding Rossmann-like Domain"/>
    <property type="match status" value="1"/>
</dbReference>
<evidence type="ECO:0000256" key="4">
    <source>
        <dbReference type="ARBA" id="ARBA00022857"/>
    </source>
</evidence>
<accession>A0A7C0Y8I7</accession>
<dbReference type="GO" id="GO:0008883">
    <property type="term" value="F:glutamyl-tRNA reductase activity"/>
    <property type="evidence" value="ECO:0007669"/>
    <property type="project" value="UniProtKB-EC"/>
</dbReference>
<comment type="similarity">
    <text evidence="2">Belongs to the glutamyl-tRNA reductase family.</text>
</comment>
<dbReference type="InterPro" id="IPR036453">
    <property type="entry name" value="GluRdtase_dimer_dom_sf"/>
</dbReference>
<gene>
    <name evidence="10" type="ORF">ENF32_03335</name>
</gene>
<name>A0A7C0Y8I7_9BACT</name>
<sequence length="261" mass="29853">ELAKKIFGELDRKKALLVGAGEMAELAAQHLVNQGVAQLVVVNRTFSRAQELAEKLHGEAAPMENLPQELVDADIVITSTGAQEYIITGDMVQRVMRERKMKPMFFIDIAVPRDVDPQVERVENVYAYDIDDLEQVVEENRKRREKEATKAERIVEEEVENFLHWLRSQEVVPVIVSLRNWCDEIRKRELEKTVSRMKLNGEEAKALEALTSAIVNKILHPPLSYMKEAASKGEGEKVARLVKGLFALEEKDEHKDRDQRQ</sequence>
<keyword evidence="6" id="KW-0627">Porphyrin biosynthesis</keyword>
<proteinExistence type="inferred from homology"/>
<dbReference type="SUPFAM" id="SSF69075">
    <property type="entry name" value="Glutamyl tRNA-reductase dimerization domain"/>
    <property type="match status" value="1"/>
</dbReference>
<evidence type="ECO:0000256" key="5">
    <source>
        <dbReference type="ARBA" id="ARBA00023002"/>
    </source>
</evidence>
<protein>
    <recommendedName>
        <fullName evidence="3">glutamyl-tRNA reductase</fullName>
        <ecNumber evidence="3">1.2.1.70</ecNumber>
    </recommendedName>
</protein>
<dbReference type="Proteomes" id="UP000885690">
    <property type="component" value="Unassembled WGS sequence"/>
</dbReference>
<evidence type="ECO:0000256" key="7">
    <source>
        <dbReference type="ARBA" id="ARBA00047464"/>
    </source>
</evidence>
<dbReference type="NCBIfam" id="TIGR01035">
    <property type="entry name" value="hemA"/>
    <property type="match status" value="1"/>
</dbReference>
<evidence type="ECO:0000256" key="3">
    <source>
        <dbReference type="ARBA" id="ARBA00012970"/>
    </source>
</evidence>
<feature type="non-terminal residue" evidence="10">
    <location>
        <position position="1"/>
    </location>
</feature>
<feature type="domain" description="Quinate/shikimate 5-dehydrogenase/glutamyl-tRNA reductase" evidence="9">
    <location>
        <begin position="1"/>
        <end position="136"/>
    </location>
</feature>
<evidence type="ECO:0000259" key="9">
    <source>
        <dbReference type="Pfam" id="PF01488"/>
    </source>
</evidence>
<dbReference type="GO" id="GO:0019353">
    <property type="term" value="P:protoporphyrinogen IX biosynthetic process from glutamate"/>
    <property type="evidence" value="ECO:0007669"/>
    <property type="project" value="TreeGrafter"/>
</dbReference>
<evidence type="ECO:0000256" key="1">
    <source>
        <dbReference type="ARBA" id="ARBA00005059"/>
    </source>
</evidence>
<organism evidence="10">
    <name type="scientific">Thermosulfidibacter takaii</name>
    <dbReference type="NCBI Taxonomy" id="412593"/>
    <lineage>
        <taxon>Bacteria</taxon>
        <taxon>Pseudomonadati</taxon>
        <taxon>Thermosulfidibacterota</taxon>
        <taxon>Thermosulfidibacteria</taxon>
        <taxon>Thermosulfidibacterales</taxon>
        <taxon>Thermosulfidibacteraceae</taxon>
    </lineage>
</organism>
<dbReference type="PANTHER" id="PTHR43013:SF1">
    <property type="entry name" value="GLUTAMYL-TRNA REDUCTASE"/>
    <property type="match status" value="1"/>
</dbReference>
<dbReference type="InterPro" id="IPR036291">
    <property type="entry name" value="NAD(P)-bd_dom_sf"/>
</dbReference>
<dbReference type="Pfam" id="PF00745">
    <property type="entry name" value="GlutR_dimer"/>
    <property type="match status" value="1"/>
</dbReference>
<comment type="catalytic activity">
    <reaction evidence="7">
        <text>(S)-4-amino-5-oxopentanoate + tRNA(Glu) + NADP(+) = L-glutamyl-tRNA(Glu) + NADPH + H(+)</text>
        <dbReference type="Rhea" id="RHEA:12344"/>
        <dbReference type="Rhea" id="RHEA-COMP:9663"/>
        <dbReference type="Rhea" id="RHEA-COMP:9680"/>
        <dbReference type="ChEBI" id="CHEBI:15378"/>
        <dbReference type="ChEBI" id="CHEBI:57501"/>
        <dbReference type="ChEBI" id="CHEBI:57783"/>
        <dbReference type="ChEBI" id="CHEBI:58349"/>
        <dbReference type="ChEBI" id="CHEBI:78442"/>
        <dbReference type="ChEBI" id="CHEBI:78520"/>
        <dbReference type="EC" id="1.2.1.70"/>
    </reaction>
</comment>
<dbReference type="InterPro" id="IPR000343">
    <property type="entry name" value="4pyrrol_synth_GluRdtase"/>
</dbReference>
<dbReference type="EC" id="1.2.1.70" evidence="3"/>
<feature type="domain" description="Tetrapyrrole biosynthesis glutamyl-tRNA reductase dimerisation" evidence="8">
    <location>
        <begin position="150"/>
        <end position="248"/>
    </location>
</feature>
<dbReference type="AlphaFoldDB" id="A0A7C0Y8I7"/>
<comment type="caution">
    <text evidence="10">The sequence shown here is derived from an EMBL/GenBank/DDBJ whole genome shotgun (WGS) entry which is preliminary data.</text>
</comment>
<comment type="pathway">
    <text evidence="1">Porphyrin-containing compound metabolism; protoporphyrin-IX biosynthesis; 5-aminolevulinate from L-glutamyl-tRNA(Glu): step 1/2.</text>
</comment>
<dbReference type="SUPFAM" id="SSF51735">
    <property type="entry name" value="NAD(P)-binding Rossmann-fold domains"/>
    <property type="match status" value="1"/>
</dbReference>
<dbReference type="Pfam" id="PF01488">
    <property type="entry name" value="Shikimate_DH"/>
    <property type="match status" value="1"/>
</dbReference>
<evidence type="ECO:0000313" key="10">
    <source>
        <dbReference type="EMBL" id="HDD53086.1"/>
    </source>
</evidence>
<evidence type="ECO:0000256" key="2">
    <source>
        <dbReference type="ARBA" id="ARBA00005916"/>
    </source>
</evidence>
<evidence type="ECO:0000256" key="6">
    <source>
        <dbReference type="ARBA" id="ARBA00023244"/>
    </source>
</evidence>